<evidence type="ECO:0000313" key="8">
    <source>
        <dbReference type="EMBL" id="MBB4100763.1"/>
    </source>
</evidence>
<dbReference type="SUPFAM" id="SSF103473">
    <property type="entry name" value="MFS general substrate transporter"/>
    <property type="match status" value="1"/>
</dbReference>
<feature type="transmembrane region" description="Helical" evidence="6">
    <location>
        <begin position="170"/>
        <end position="190"/>
    </location>
</feature>
<dbReference type="PANTHER" id="PTHR43124">
    <property type="entry name" value="PURINE EFFLUX PUMP PBUE"/>
    <property type="match status" value="1"/>
</dbReference>
<dbReference type="AlphaFoldDB" id="A0A7W6NYW6"/>
<keyword evidence="5 6" id="KW-0472">Membrane</keyword>
<proteinExistence type="predicted"/>
<evidence type="ECO:0000256" key="3">
    <source>
        <dbReference type="ARBA" id="ARBA00022692"/>
    </source>
</evidence>
<organism evidence="8 9">
    <name type="scientific">Sphingomonas kyeonggiensis</name>
    <dbReference type="NCBI Taxonomy" id="1268553"/>
    <lineage>
        <taxon>Bacteria</taxon>
        <taxon>Pseudomonadati</taxon>
        <taxon>Pseudomonadota</taxon>
        <taxon>Alphaproteobacteria</taxon>
        <taxon>Sphingomonadales</taxon>
        <taxon>Sphingomonadaceae</taxon>
        <taxon>Sphingomonas</taxon>
    </lineage>
</organism>
<dbReference type="InterPro" id="IPR050189">
    <property type="entry name" value="MFS_Efflux_Transporters"/>
</dbReference>
<dbReference type="EMBL" id="JACIEH010000003">
    <property type="protein sequence ID" value="MBB4100763.1"/>
    <property type="molecule type" value="Genomic_DNA"/>
</dbReference>
<dbReference type="InterPro" id="IPR020846">
    <property type="entry name" value="MFS_dom"/>
</dbReference>
<feature type="domain" description="Major facilitator superfamily (MFS) profile" evidence="7">
    <location>
        <begin position="1"/>
        <end position="392"/>
    </location>
</feature>
<feature type="transmembrane region" description="Helical" evidence="6">
    <location>
        <begin position="109"/>
        <end position="130"/>
    </location>
</feature>
<evidence type="ECO:0000256" key="6">
    <source>
        <dbReference type="SAM" id="Phobius"/>
    </source>
</evidence>
<keyword evidence="3 6" id="KW-0812">Transmembrane</keyword>
<dbReference type="RefSeq" id="WP_221262878.1">
    <property type="nucleotide sequence ID" value="NZ_JACIEH010000003.1"/>
</dbReference>
<dbReference type="InterPro" id="IPR011701">
    <property type="entry name" value="MFS"/>
</dbReference>
<evidence type="ECO:0000256" key="5">
    <source>
        <dbReference type="ARBA" id="ARBA00023136"/>
    </source>
</evidence>
<comment type="subcellular location">
    <subcellularLocation>
        <location evidence="1">Cell membrane</location>
        <topology evidence="1">Multi-pass membrane protein</topology>
    </subcellularLocation>
</comment>
<feature type="transmembrane region" description="Helical" evidence="6">
    <location>
        <begin position="339"/>
        <end position="364"/>
    </location>
</feature>
<evidence type="ECO:0000256" key="2">
    <source>
        <dbReference type="ARBA" id="ARBA00022475"/>
    </source>
</evidence>
<dbReference type="Pfam" id="PF07690">
    <property type="entry name" value="MFS_1"/>
    <property type="match status" value="1"/>
</dbReference>
<keyword evidence="4 6" id="KW-1133">Transmembrane helix</keyword>
<gene>
    <name evidence="8" type="ORF">GGR46_004335</name>
</gene>
<comment type="caution">
    <text evidence="8">The sequence shown here is derived from an EMBL/GenBank/DDBJ whole genome shotgun (WGS) entry which is preliminary data.</text>
</comment>
<name>A0A7W6NYW6_9SPHN</name>
<dbReference type="GO" id="GO:0022857">
    <property type="term" value="F:transmembrane transporter activity"/>
    <property type="evidence" value="ECO:0007669"/>
    <property type="project" value="InterPro"/>
</dbReference>
<feature type="transmembrane region" description="Helical" evidence="6">
    <location>
        <begin position="248"/>
        <end position="268"/>
    </location>
</feature>
<dbReference type="CDD" id="cd17324">
    <property type="entry name" value="MFS_NepI_like"/>
    <property type="match status" value="1"/>
</dbReference>
<dbReference type="Proteomes" id="UP000557392">
    <property type="component" value="Unassembled WGS sequence"/>
</dbReference>
<protein>
    <submittedName>
        <fullName evidence="8">Putative MFS family arabinose efflux permease</fullName>
    </submittedName>
</protein>
<dbReference type="GO" id="GO:0005886">
    <property type="term" value="C:plasma membrane"/>
    <property type="evidence" value="ECO:0007669"/>
    <property type="project" value="UniProtKB-SubCell"/>
</dbReference>
<evidence type="ECO:0000259" key="7">
    <source>
        <dbReference type="PROSITE" id="PS50850"/>
    </source>
</evidence>
<feature type="transmembrane region" description="Helical" evidence="6">
    <location>
        <begin position="215"/>
        <end position="236"/>
    </location>
</feature>
<dbReference type="Gene3D" id="1.20.1250.20">
    <property type="entry name" value="MFS general substrate transporter like domains"/>
    <property type="match status" value="1"/>
</dbReference>
<feature type="transmembrane region" description="Helical" evidence="6">
    <location>
        <begin position="83"/>
        <end position="103"/>
    </location>
</feature>
<reference evidence="8 9" key="1">
    <citation type="submission" date="2020-08" db="EMBL/GenBank/DDBJ databases">
        <title>Genomic Encyclopedia of Type Strains, Phase IV (KMG-IV): sequencing the most valuable type-strain genomes for metagenomic binning, comparative biology and taxonomic classification.</title>
        <authorList>
            <person name="Goeker M."/>
        </authorList>
    </citation>
    <scope>NUCLEOTIDE SEQUENCE [LARGE SCALE GENOMIC DNA]</scope>
    <source>
        <strain evidence="8 9">DSM 101806</strain>
    </source>
</reference>
<feature type="transmembrane region" description="Helical" evidence="6">
    <location>
        <begin position="280"/>
        <end position="298"/>
    </location>
</feature>
<dbReference type="PANTHER" id="PTHR43124:SF5">
    <property type="entry name" value="PURINE RIBONUCLEOSIDE EFFLUX PUMP NEPI"/>
    <property type="match status" value="1"/>
</dbReference>
<dbReference type="PROSITE" id="PS50850">
    <property type="entry name" value="MFS"/>
    <property type="match status" value="1"/>
</dbReference>
<feature type="transmembrane region" description="Helical" evidence="6">
    <location>
        <begin position="55"/>
        <end position="76"/>
    </location>
</feature>
<keyword evidence="9" id="KW-1185">Reference proteome</keyword>
<accession>A0A7W6NYW6</accession>
<keyword evidence="2" id="KW-1003">Cell membrane</keyword>
<evidence type="ECO:0000313" key="9">
    <source>
        <dbReference type="Proteomes" id="UP000557392"/>
    </source>
</evidence>
<dbReference type="InterPro" id="IPR036259">
    <property type="entry name" value="MFS_trans_sf"/>
</dbReference>
<feature type="transmembrane region" description="Helical" evidence="6">
    <location>
        <begin position="142"/>
        <end position="164"/>
    </location>
</feature>
<sequence>MARMTSKQPARPTGGWSAVLALSLCVATLIASEFMPMSLLTPLASDLRVTEGQAGQAIAVSGVFAVATSLFIAAATRGLDRRLLLMGLTGTMLGSGLIVAFAPNYPVFMIGRALIGVVIGGFWSMSAASVMRLVPERDVPRALALLNGGNALATTIAAPLGSFLGQFIGWRGAFFCVVPLAVITLAWQYLTLPSMPSRQSADSLATVRLLAQRRVTLGMVALAAFFGAQFTLFTYLRPFLETATGVGVNTISAILLAMGVAGLAGTYAIGRLVVHRLHPILVAMPVVMAALGMGIIAFGSSAGVVAILLAVWGFVGTAAPVAWWTWLSRILPDDAEAGGGLLVAVVQLALTAGAAIGGLLFDWVGYEVTFGLSVALFALSAIFALLTVRARKASRDAIGASHPQRA</sequence>
<evidence type="ECO:0000256" key="4">
    <source>
        <dbReference type="ARBA" id="ARBA00022989"/>
    </source>
</evidence>
<feature type="transmembrane region" description="Helical" evidence="6">
    <location>
        <begin position="370"/>
        <end position="388"/>
    </location>
</feature>
<evidence type="ECO:0000256" key="1">
    <source>
        <dbReference type="ARBA" id="ARBA00004651"/>
    </source>
</evidence>
<feature type="transmembrane region" description="Helical" evidence="6">
    <location>
        <begin position="304"/>
        <end position="327"/>
    </location>
</feature>